<evidence type="ECO:0000256" key="1">
    <source>
        <dbReference type="SAM" id="Phobius"/>
    </source>
</evidence>
<accession>A0ABQ2DBT9</accession>
<gene>
    <name evidence="2" type="ORF">GCM10007173_07330</name>
</gene>
<dbReference type="EMBL" id="BMKX01000001">
    <property type="protein sequence ID" value="GGJ51306.1"/>
    <property type="molecule type" value="Genomic_DNA"/>
</dbReference>
<dbReference type="Pfam" id="PF11188">
    <property type="entry name" value="DUF2975"/>
    <property type="match status" value="1"/>
</dbReference>
<dbReference type="InterPro" id="IPR021354">
    <property type="entry name" value="DUF2975"/>
</dbReference>
<keyword evidence="1" id="KW-1133">Transmembrane helix</keyword>
<evidence type="ECO:0000313" key="3">
    <source>
        <dbReference type="Proteomes" id="UP000606115"/>
    </source>
</evidence>
<keyword evidence="3" id="KW-1185">Reference proteome</keyword>
<evidence type="ECO:0000313" key="2">
    <source>
        <dbReference type="EMBL" id="GGJ51306.1"/>
    </source>
</evidence>
<keyword evidence="1" id="KW-0812">Transmembrane</keyword>
<dbReference type="Proteomes" id="UP000606115">
    <property type="component" value="Unassembled WGS sequence"/>
</dbReference>
<comment type="caution">
    <text evidence="2">The sequence shown here is derived from an EMBL/GenBank/DDBJ whole genome shotgun (WGS) entry which is preliminary data.</text>
</comment>
<name>A0ABQ2DBT9_9MICC</name>
<proteinExistence type="predicted"/>
<organism evidence="2 3">
    <name type="scientific">Glutamicibacter ardleyensis</name>
    <dbReference type="NCBI Taxonomy" id="225894"/>
    <lineage>
        <taxon>Bacteria</taxon>
        <taxon>Bacillati</taxon>
        <taxon>Actinomycetota</taxon>
        <taxon>Actinomycetes</taxon>
        <taxon>Micrococcales</taxon>
        <taxon>Micrococcaceae</taxon>
        <taxon>Glutamicibacter</taxon>
    </lineage>
</organism>
<feature type="transmembrane region" description="Helical" evidence="1">
    <location>
        <begin position="20"/>
        <end position="46"/>
    </location>
</feature>
<keyword evidence="1" id="KW-0472">Membrane</keyword>
<sequence>MVPTLAQENASQFPEVAFLAAPYAAVVIIGIACMQTALVAIWKLLSLVERRTIFNQRAFVWVNTIIGAIALATVLVLGLGIHLLGIINVGGPGIALAVMAATVCGIAFLLLMLVMKGLLRGATSLEDELAEVV</sequence>
<protein>
    <submittedName>
        <fullName evidence="2">Membrane protein</fullName>
    </submittedName>
</protein>
<feature type="transmembrane region" description="Helical" evidence="1">
    <location>
        <begin position="58"/>
        <end position="87"/>
    </location>
</feature>
<reference evidence="3" key="1">
    <citation type="journal article" date="2019" name="Int. J. Syst. Evol. Microbiol.">
        <title>The Global Catalogue of Microorganisms (GCM) 10K type strain sequencing project: providing services to taxonomists for standard genome sequencing and annotation.</title>
        <authorList>
            <consortium name="The Broad Institute Genomics Platform"/>
            <consortium name="The Broad Institute Genome Sequencing Center for Infectious Disease"/>
            <person name="Wu L."/>
            <person name="Ma J."/>
        </authorList>
    </citation>
    <scope>NUCLEOTIDE SEQUENCE [LARGE SCALE GENOMIC DNA]</scope>
    <source>
        <strain evidence="3">CGMCC 1.3685</strain>
    </source>
</reference>
<feature type="transmembrane region" description="Helical" evidence="1">
    <location>
        <begin position="93"/>
        <end position="114"/>
    </location>
</feature>